<feature type="repeat" description="Solcar" evidence="8">
    <location>
        <begin position="952"/>
        <end position="1034"/>
    </location>
</feature>
<evidence type="ECO:0000256" key="10">
    <source>
        <dbReference type="SAM" id="MobiDB-lite"/>
    </source>
</evidence>
<dbReference type="Pfam" id="PF00153">
    <property type="entry name" value="Mito_carr"/>
    <property type="match status" value="2"/>
</dbReference>
<dbReference type="PANTHER" id="PTHR45618">
    <property type="entry name" value="MITOCHONDRIAL DICARBOXYLATE CARRIER-RELATED"/>
    <property type="match status" value="1"/>
</dbReference>
<feature type="compositionally biased region" description="Pro residues" evidence="10">
    <location>
        <begin position="1"/>
        <end position="14"/>
    </location>
</feature>
<dbReference type="Proteomes" id="UP001642484">
    <property type="component" value="Unassembled WGS sequence"/>
</dbReference>
<evidence type="ECO:0000256" key="3">
    <source>
        <dbReference type="ARBA" id="ARBA00022448"/>
    </source>
</evidence>
<keyword evidence="6" id="KW-1133">Transmembrane helix</keyword>
<keyword evidence="12" id="KW-1185">Reference proteome</keyword>
<comment type="caution">
    <text evidence="11">The sequence shown here is derived from an EMBL/GenBank/DDBJ whole genome shotgun (WGS) entry which is preliminary data.</text>
</comment>
<proteinExistence type="inferred from homology"/>
<evidence type="ECO:0000256" key="8">
    <source>
        <dbReference type="PROSITE-ProRule" id="PRU00282"/>
    </source>
</evidence>
<dbReference type="Gene3D" id="1.50.40.10">
    <property type="entry name" value="Mitochondrial carrier domain"/>
    <property type="match status" value="1"/>
</dbReference>
<feature type="region of interest" description="Disordered" evidence="10">
    <location>
        <begin position="1"/>
        <end position="50"/>
    </location>
</feature>
<dbReference type="EMBL" id="CAXAMN010021529">
    <property type="protein sequence ID" value="CAK9060555.1"/>
    <property type="molecule type" value="Genomic_DNA"/>
</dbReference>
<dbReference type="InterPro" id="IPR050391">
    <property type="entry name" value="Mito_Metabolite_Transporter"/>
</dbReference>
<dbReference type="InterPro" id="IPR018108">
    <property type="entry name" value="MCP_transmembrane"/>
</dbReference>
<dbReference type="SUPFAM" id="SSF103506">
    <property type="entry name" value="Mitochondrial carrier"/>
    <property type="match status" value="1"/>
</dbReference>
<organism evidence="11 12">
    <name type="scientific">Durusdinium trenchii</name>
    <dbReference type="NCBI Taxonomy" id="1381693"/>
    <lineage>
        <taxon>Eukaryota</taxon>
        <taxon>Sar</taxon>
        <taxon>Alveolata</taxon>
        <taxon>Dinophyceae</taxon>
        <taxon>Suessiales</taxon>
        <taxon>Symbiodiniaceae</taxon>
        <taxon>Durusdinium</taxon>
    </lineage>
</organism>
<keyword evidence="4 8" id="KW-0812">Transmembrane</keyword>
<comment type="subcellular location">
    <subcellularLocation>
        <location evidence="1">Membrane</location>
        <topology evidence="1">Multi-pass membrane protein</topology>
    </subcellularLocation>
</comment>
<reference evidence="11 12" key="1">
    <citation type="submission" date="2024-02" db="EMBL/GenBank/DDBJ databases">
        <authorList>
            <person name="Chen Y."/>
            <person name="Shah S."/>
            <person name="Dougan E. K."/>
            <person name="Thang M."/>
            <person name="Chan C."/>
        </authorList>
    </citation>
    <scope>NUCLEOTIDE SEQUENCE [LARGE SCALE GENOMIC DNA]</scope>
</reference>
<evidence type="ECO:0000313" key="11">
    <source>
        <dbReference type="EMBL" id="CAK9060555.1"/>
    </source>
</evidence>
<evidence type="ECO:0000256" key="2">
    <source>
        <dbReference type="ARBA" id="ARBA00006375"/>
    </source>
</evidence>
<comment type="similarity">
    <text evidence="2">Belongs to the mitochondrial carrier (TC 2.A.29) family.</text>
</comment>
<keyword evidence="7 8" id="KW-0472">Membrane</keyword>
<feature type="repeat" description="Solcar" evidence="8">
    <location>
        <begin position="1046"/>
        <end position="1130"/>
    </location>
</feature>
<evidence type="ECO:0000256" key="4">
    <source>
        <dbReference type="ARBA" id="ARBA00022692"/>
    </source>
</evidence>
<keyword evidence="9" id="KW-0175">Coiled coil</keyword>
<evidence type="ECO:0000313" key="12">
    <source>
        <dbReference type="Proteomes" id="UP001642484"/>
    </source>
</evidence>
<evidence type="ECO:0000256" key="9">
    <source>
        <dbReference type="SAM" id="Coils"/>
    </source>
</evidence>
<dbReference type="InterPro" id="IPR023395">
    <property type="entry name" value="MCP_dom_sf"/>
</dbReference>
<gene>
    <name evidence="11" type="ORF">CCMP2556_LOCUS29794</name>
</gene>
<evidence type="ECO:0000256" key="5">
    <source>
        <dbReference type="ARBA" id="ARBA00022737"/>
    </source>
</evidence>
<name>A0ABP0N9T4_9DINO</name>
<evidence type="ECO:0000256" key="6">
    <source>
        <dbReference type="ARBA" id="ARBA00022989"/>
    </source>
</evidence>
<dbReference type="PROSITE" id="PS50920">
    <property type="entry name" value="SOLCAR"/>
    <property type="match status" value="2"/>
</dbReference>
<feature type="coiled-coil region" evidence="9">
    <location>
        <begin position="931"/>
        <end position="965"/>
    </location>
</feature>
<protein>
    <submittedName>
        <fullName evidence="11">Uncharacterized protein</fullName>
    </submittedName>
</protein>
<accession>A0ABP0N9T4</accession>
<keyword evidence="3" id="KW-0813">Transport</keyword>
<evidence type="ECO:0000256" key="7">
    <source>
        <dbReference type="ARBA" id="ARBA00023136"/>
    </source>
</evidence>
<sequence length="1286" mass="143510">MHANEPWPPFPVFRPPGLDAPPVLGSARSPSQTTKQTKKHVSPSKARRDFSRAAARERFLAKLCKEESHKADCCEDLSPVPLEQVLRAVLEKSDNAFSVFFRSWQERKPPDRPAGRQRDIFPISPVEQWDFSGQVFSESAGLLFLNACVAALNFLAGDLKFGQARADRNHRHTAAQRSVLKHLADRVDLPNKAGTCNPQCLVPDSLASAVSSQEEVFTVDDARLMETDLHVGVDREEYLKLVVRQLECGKTRLRRNIKAVGSVFSVAKSGERQREVWNGSFVSALAEKPPPPMLLANPSCFVDLVFQPHEEVFMSKRDVHTCFDVLKAPESLQPWFGRPPVTLFELQRVTGFPVELFLPYVADVETSDVDIGEKLYPASTVWPMGFSWSSCVAQASTVACCVEAGVRQESFLCMDSPPPAIGEACGVATDDTFFFHTDKVLGLKRLKALDAAFERHGMPKNATKDVTLQDNMTALGCKLSAKPGAAEPVSAKMVPLFLAWLGLLSTRSASPLAVNRALGVQQWFCLLSRPLFSILDRTYEFVWQEPGNKIVDLPGGVCAEIAVSVFLMPLLGADLERQYLPLITACDASPDFGFGVAYMKCQQDVAEQVGRLAERRGDFVKFFLQPGEPEPKDRLGVPHLLPFHQKQFSIAISAKAKFQAHSGALEAHGLLLALKWLCRRPSHFHHRLVVLINAKAVIIAISEVLSWERWTADVATAFLQGDPQQRILWARIPKDACELIGVPPGTLMRLIKPLYGQADAPRQWFAVARRRLLQLGFQSHPLDQCLYMFFDENKAAKKKTLAERQANARKHAISRSGNRHSLAYMILTSQMMMVQAMQPSFEMALDFAFSPEMTLTLFILLMTMVGWHMWGRATTTTPTTLRTMTTTETWTMTTEIPSSGTKECGTQAETALEKNVFGLLKMEITRLQQDLRDSDAYNAQLKDQLDALEGENNELEKEVDDLTLIGLPVTLPTDVVKVRLQVQSTGRYRGFADCLQQTARNEGVHALWKGLTPALVRQADGEMSLVIYEPIRGFYGELLGGKDKGPSYFQRLCAGGTAGALAISVFNPAEVVKTQVQTHVGANITMREVASRVWVQDGLLGFWAGLEPNVARTFLVNAAELGTYDEAKSHLVPVLGDGFFAHDRVPLWTWTNLVDQVGFRGCELLLIDAEGFDVEILRSMAYHCQRRREELPWVIQFESNGLCNARAGYDCESYIVSEFEKLGYTLVGQGRDTYLALQRANSPSLKRWLSSWSCSECNARYAYPYTVVPDVMCQRCADWAWKNWEN</sequence>
<evidence type="ECO:0000256" key="1">
    <source>
        <dbReference type="ARBA" id="ARBA00004141"/>
    </source>
</evidence>
<keyword evidence="5" id="KW-0677">Repeat</keyword>